<dbReference type="AlphaFoldDB" id="A0A1I7WU75"/>
<name>A0A1I7WU75_HETBA</name>
<feature type="chain" id="PRO_5009310878" evidence="1">
    <location>
        <begin position="19"/>
        <end position="141"/>
    </location>
</feature>
<evidence type="ECO:0000313" key="3">
    <source>
        <dbReference type="WBParaSite" id="Hba_08741"/>
    </source>
</evidence>
<keyword evidence="2" id="KW-1185">Reference proteome</keyword>
<dbReference type="Proteomes" id="UP000095283">
    <property type="component" value="Unplaced"/>
</dbReference>
<protein>
    <submittedName>
        <fullName evidence="3">ZP domain-containing protein</fullName>
    </submittedName>
</protein>
<keyword evidence="1" id="KW-0732">Signal</keyword>
<evidence type="ECO:0000256" key="1">
    <source>
        <dbReference type="SAM" id="SignalP"/>
    </source>
</evidence>
<dbReference type="WBParaSite" id="Hba_08741">
    <property type="protein sequence ID" value="Hba_08741"/>
    <property type="gene ID" value="Hba_08741"/>
</dbReference>
<organism evidence="2 3">
    <name type="scientific">Heterorhabditis bacteriophora</name>
    <name type="common">Entomopathogenic nematode worm</name>
    <dbReference type="NCBI Taxonomy" id="37862"/>
    <lineage>
        <taxon>Eukaryota</taxon>
        <taxon>Metazoa</taxon>
        <taxon>Ecdysozoa</taxon>
        <taxon>Nematoda</taxon>
        <taxon>Chromadorea</taxon>
        <taxon>Rhabditida</taxon>
        <taxon>Rhabditina</taxon>
        <taxon>Rhabditomorpha</taxon>
        <taxon>Strongyloidea</taxon>
        <taxon>Heterorhabditidae</taxon>
        <taxon>Heterorhabditis</taxon>
    </lineage>
</organism>
<accession>A0A1I7WU75</accession>
<sequence>MSLIYKIVILVLCNVPLAILVPTERQRHYEISPESTSSSPIDCKGGWIFEADSYDLVGGWNNCTANVMVENGVIAIVRLRDQRDCNRIMESDYIMMDMCKNGEYVFGPGVHSFTYSTLPEAHFRFSARYQKTLFREFELLW</sequence>
<reference evidence="3" key="1">
    <citation type="submission" date="2016-11" db="UniProtKB">
        <authorList>
            <consortium name="WormBaseParasite"/>
        </authorList>
    </citation>
    <scope>IDENTIFICATION</scope>
</reference>
<proteinExistence type="predicted"/>
<evidence type="ECO:0000313" key="2">
    <source>
        <dbReference type="Proteomes" id="UP000095283"/>
    </source>
</evidence>
<feature type="signal peptide" evidence="1">
    <location>
        <begin position="1"/>
        <end position="18"/>
    </location>
</feature>